<name>A0A1M5U1J8_9BRAD</name>
<dbReference type="AlphaFoldDB" id="A0A1M5U1J8"/>
<protein>
    <submittedName>
        <fullName evidence="3">Transcriptional regulator, MarR family</fullName>
    </submittedName>
</protein>
<dbReference type="SUPFAM" id="SSF46785">
    <property type="entry name" value="Winged helix' DNA-binding domain"/>
    <property type="match status" value="1"/>
</dbReference>
<reference evidence="3 4" key="1">
    <citation type="submission" date="2016-11" db="EMBL/GenBank/DDBJ databases">
        <authorList>
            <person name="Jaros S."/>
            <person name="Januszkiewicz K."/>
            <person name="Wedrychowicz H."/>
        </authorList>
    </citation>
    <scope>NUCLEOTIDE SEQUENCE [LARGE SCALE GENOMIC DNA]</scope>
    <source>
        <strain evidence="3 4">GAS138</strain>
    </source>
</reference>
<evidence type="ECO:0000313" key="3">
    <source>
        <dbReference type="EMBL" id="SHH56965.1"/>
    </source>
</evidence>
<dbReference type="InterPro" id="IPR036388">
    <property type="entry name" value="WH-like_DNA-bd_sf"/>
</dbReference>
<evidence type="ECO:0000256" key="1">
    <source>
        <dbReference type="SAM" id="MobiDB-lite"/>
    </source>
</evidence>
<feature type="domain" description="HTH marR-type" evidence="2">
    <location>
        <begin position="37"/>
        <end position="175"/>
    </location>
</feature>
<dbReference type="PANTHER" id="PTHR33164:SF43">
    <property type="entry name" value="HTH-TYPE TRANSCRIPTIONAL REPRESSOR YETL"/>
    <property type="match status" value="1"/>
</dbReference>
<dbReference type="PANTHER" id="PTHR33164">
    <property type="entry name" value="TRANSCRIPTIONAL REGULATOR, MARR FAMILY"/>
    <property type="match status" value="1"/>
</dbReference>
<feature type="region of interest" description="Disordered" evidence="1">
    <location>
        <begin position="194"/>
        <end position="213"/>
    </location>
</feature>
<dbReference type="InterPro" id="IPR039422">
    <property type="entry name" value="MarR/SlyA-like"/>
</dbReference>
<gene>
    <name evidence="3" type="ORF">SAMN05443248_5248</name>
</gene>
<evidence type="ECO:0000259" key="2">
    <source>
        <dbReference type="PROSITE" id="PS50995"/>
    </source>
</evidence>
<dbReference type="RefSeq" id="WP_172842650.1">
    <property type="nucleotide sequence ID" value="NZ_LT670817.1"/>
</dbReference>
<dbReference type="PROSITE" id="PS50995">
    <property type="entry name" value="HTH_MARR_2"/>
    <property type="match status" value="1"/>
</dbReference>
<dbReference type="InterPro" id="IPR000835">
    <property type="entry name" value="HTH_MarR-typ"/>
</dbReference>
<sequence>MVKSAARVKTTKLAVGRPAPRAALTTSRPELLVDGSDQQFRRLVHSLFGFLVRHQTLREGHAAVIGLPGIEYTTLISIRHLAALGDVHVKAVADHLHLSGAFVTTVTNKLESKDLIEKAAHPVDRRRLSLTVTPRGAELLERLAPTQMQINDVQFGCLSAREFQQLLDMVQRLVETSDRAIALQRYLAETNAKPISPALRNPDASKRRKSRKA</sequence>
<dbReference type="GO" id="GO:0006950">
    <property type="term" value="P:response to stress"/>
    <property type="evidence" value="ECO:0007669"/>
    <property type="project" value="TreeGrafter"/>
</dbReference>
<dbReference type="Proteomes" id="UP000189796">
    <property type="component" value="Chromosome I"/>
</dbReference>
<dbReference type="GO" id="GO:0003700">
    <property type="term" value="F:DNA-binding transcription factor activity"/>
    <property type="evidence" value="ECO:0007669"/>
    <property type="project" value="InterPro"/>
</dbReference>
<evidence type="ECO:0000313" key="4">
    <source>
        <dbReference type="Proteomes" id="UP000189796"/>
    </source>
</evidence>
<dbReference type="SMART" id="SM00347">
    <property type="entry name" value="HTH_MARR"/>
    <property type="match status" value="1"/>
</dbReference>
<dbReference type="Pfam" id="PF12802">
    <property type="entry name" value="MarR_2"/>
    <property type="match status" value="1"/>
</dbReference>
<dbReference type="InterPro" id="IPR036390">
    <property type="entry name" value="WH_DNA-bd_sf"/>
</dbReference>
<organism evidence="3 4">
    <name type="scientific">Bradyrhizobium erythrophlei</name>
    <dbReference type="NCBI Taxonomy" id="1437360"/>
    <lineage>
        <taxon>Bacteria</taxon>
        <taxon>Pseudomonadati</taxon>
        <taxon>Pseudomonadota</taxon>
        <taxon>Alphaproteobacteria</taxon>
        <taxon>Hyphomicrobiales</taxon>
        <taxon>Nitrobacteraceae</taxon>
        <taxon>Bradyrhizobium</taxon>
    </lineage>
</organism>
<accession>A0A1M5U1J8</accession>
<dbReference type="EMBL" id="LT670817">
    <property type="protein sequence ID" value="SHH56965.1"/>
    <property type="molecule type" value="Genomic_DNA"/>
</dbReference>
<proteinExistence type="predicted"/>
<dbReference type="Gene3D" id="1.10.10.10">
    <property type="entry name" value="Winged helix-like DNA-binding domain superfamily/Winged helix DNA-binding domain"/>
    <property type="match status" value="1"/>
</dbReference>